<gene>
    <name evidence="2" type="ORF">EAJ03_04375</name>
    <name evidence="1" type="ORF">F2Z23_04375</name>
</gene>
<proteinExistence type="predicted"/>
<comment type="caution">
    <text evidence="2">The sequence shown here is derived from an EMBL/GenBank/DDBJ whole genome shotgun (WGS) entry which is preliminary data.</text>
</comment>
<dbReference type="EMBL" id="RCXL01000004">
    <property type="protein sequence ID" value="RYT77260.1"/>
    <property type="molecule type" value="Genomic_DNA"/>
</dbReference>
<reference evidence="1 4" key="1">
    <citation type="journal article" date="2019" name="Nat. Med.">
        <title>A library of human gut bacterial isolates paired with longitudinal multiomics data enables mechanistic microbiome research.</title>
        <authorList>
            <person name="Poyet M."/>
            <person name="Groussin M."/>
            <person name="Gibbons S.M."/>
            <person name="Avila-Pacheco J."/>
            <person name="Jiang X."/>
            <person name="Kearney S.M."/>
            <person name="Perrotta A.R."/>
            <person name="Berdy B."/>
            <person name="Zhao S."/>
            <person name="Lieberman T.D."/>
            <person name="Swanson P.K."/>
            <person name="Smith M."/>
            <person name="Roesemann S."/>
            <person name="Alexander J.E."/>
            <person name="Rich S.A."/>
            <person name="Livny J."/>
            <person name="Vlamakis H."/>
            <person name="Clish C."/>
            <person name="Bullock K."/>
            <person name="Deik A."/>
            <person name="Scott J."/>
            <person name="Pierce K.A."/>
            <person name="Xavier R.J."/>
            <person name="Alm E.J."/>
        </authorList>
    </citation>
    <scope>NUCLEOTIDE SEQUENCE [LARGE SCALE GENOMIC DNA]</scope>
    <source>
        <strain evidence="1 4">BIOML-A1</strain>
    </source>
</reference>
<dbReference type="Proteomes" id="UP000335496">
    <property type="component" value="Unassembled WGS sequence"/>
</dbReference>
<sequence>MLQFFDHHVICHNLRITICYIKKCDIIILLTDKFRKVNRINKTFFGKSAEYTIFVPAFYCYIQKVCIKAL</sequence>
<protein>
    <submittedName>
        <fullName evidence="2">Uncharacterized protein</fullName>
    </submittedName>
</protein>
<evidence type="ECO:0000313" key="2">
    <source>
        <dbReference type="EMBL" id="RYT77260.1"/>
    </source>
</evidence>
<accession>A0A4V1YUP1</accession>
<dbReference type="AlphaFoldDB" id="A0A4V1YUP1"/>
<name>A0A4V1YUP1_9BACE</name>
<dbReference type="EMBL" id="VVZX01000004">
    <property type="protein sequence ID" value="KAA5275930.1"/>
    <property type="molecule type" value="Genomic_DNA"/>
</dbReference>
<dbReference type="Proteomes" id="UP000291917">
    <property type="component" value="Unassembled WGS sequence"/>
</dbReference>
<organism evidence="2 3">
    <name type="scientific">Bacteroides eggerthii</name>
    <dbReference type="NCBI Taxonomy" id="28111"/>
    <lineage>
        <taxon>Bacteria</taxon>
        <taxon>Pseudomonadati</taxon>
        <taxon>Bacteroidota</taxon>
        <taxon>Bacteroidia</taxon>
        <taxon>Bacteroidales</taxon>
        <taxon>Bacteroidaceae</taxon>
        <taxon>Bacteroides</taxon>
    </lineage>
</organism>
<reference evidence="2 3" key="2">
    <citation type="journal article" date="2019" name="Science, e1252229">
        <title>Invertible promoters mediate bacterial phase variation, antibiotic resistance, and host adaptation in the gut.</title>
        <authorList>
            <person name="Jiang X."/>
            <person name="Hall A.B."/>
            <person name="Arthur T.D."/>
            <person name="Plichta D.R."/>
            <person name="Covington C.T."/>
            <person name="Poyet M."/>
            <person name="Crothers J."/>
            <person name="Moses P.L."/>
            <person name="Tolonen A.C."/>
            <person name="Vlamakis H."/>
            <person name="Alm E.J."/>
            <person name="Xavier R.J."/>
        </authorList>
    </citation>
    <scope>NUCLEOTIDE SEQUENCE [LARGE SCALE GENOMIC DNA]</scope>
    <source>
        <strain evidence="3">bj_0095</strain>
        <strain evidence="2">Bj_0095</strain>
    </source>
</reference>
<evidence type="ECO:0000313" key="3">
    <source>
        <dbReference type="Proteomes" id="UP000291917"/>
    </source>
</evidence>
<evidence type="ECO:0000313" key="1">
    <source>
        <dbReference type="EMBL" id="KAA5275930.1"/>
    </source>
</evidence>
<evidence type="ECO:0000313" key="4">
    <source>
        <dbReference type="Proteomes" id="UP000335496"/>
    </source>
</evidence>
<keyword evidence="4" id="KW-1185">Reference proteome</keyword>